<dbReference type="AlphaFoldDB" id="A0AA88QEL0"/>
<reference evidence="1" key="1">
    <citation type="submission" date="2022-12" db="EMBL/GenBank/DDBJ databases">
        <title>Draft genome assemblies for two species of Escallonia (Escalloniales).</title>
        <authorList>
            <person name="Chanderbali A."/>
            <person name="Dervinis C."/>
            <person name="Anghel I."/>
            <person name="Soltis D."/>
            <person name="Soltis P."/>
            <person name="Zapata F."/>
        </authorList>
    </citation>
    <scope>NUCLEOTIDE SEQUENCE</scope>
    <source>
        <strain evidence="1">UCBG92.1500</strain>
        <tissue evidence="1">Leaf</tissue>
    </source>
</reference>
<organism evidence="1 2">
    <name type="scientific">Escallonia rubra</name>
    <dbReference type="NCBI Taxonomy" id="112253"/>
    <lineage>
        <taxon>Eukaryota</taxon>
        <taxon>Viridiplantae</taxon>
        <taxon>Streptophyta</taxon>
        <taxon>Embryophyta</taxon>
        <taxon>Tracheophyta</taxon>
        <taxon>Spermatophyta</taxon>
        <taxon>Magnoliopsida</taxon>
        <taxon>eudicotyledons</taxon>
        <taxon>Gunneridae</taxon>
        <taxon>Pentapetalae</taxon>
        <taxon>asterids</taxon>
        <taxon>campanulids</taxon>
        <taxon>Escalloniales</taxon>
        <taxon>Escalloniaceae</taxon>
        <taxon>Escallonia</taxon>
    </lineage>
</organism>
<sequence length="312" mass="34348">MEKLNTTVVIKGISFMNSGCGRENTIEILQDRLRILLVCEDILWLLLLMESGQGIAVSKPPSAVEPPSPKPLAVAMNPCDSPMDGHGGDSGEDIVEKSGGSIGVLETHSSRIASSSGRLESTVLRRQMISNNTIPKLLKRELSKYRRASSSKFRVTLAPKVSDAQNASRLMSPIDFTGYETRTNLPSVVKSNVAFSDTGGSSRLAVHTIVFSATPARKIPTAYPLPCWWNPKAYRPEGDSQDKFEPDPFFKNSFILRKARVHGPSTTNDLQQHNSEAVNICFDCHWQIAVPFRRNITPCSSDSGEGSRLIWF</sequence>
<evidence type="ECO:0000313" key="1">
    <source>
        <dbReference type="EMBL" id="KAK2967807.1"/>
    </source>
</evidence>
<gene>
    <name evidence="1" type="ORF">RJ640_021756</name>
</gene>
<evidence type="ECO:0000313" key="2">
    <source>
        <dbReference type="Proteomes" id="UP001187471"/>
    </source>
</evidence>
<protein>
    <submittedName>
        <fullName evidence="1">Uncharacterized protein</fullName>
    </submittedName>
</protein>
<keyword evidence="2" id="KW-1185">Reference proteome</keyword>
<dbReference type="Proteomes" id="UP001187471">
    <property type="component" value="Unassembled WGS sequence"/>
</dbReference>
<comment type="caution">
    <text evidence="1">The sequence shown here is derived from an EMBL/GenBank/DDBJ whole genome shotgun (WGS) entry which is preliminary data.</text>
</comment>
<accession>A0AA88QEL0</accession>
<name>A0AA88QEL0_9ASTE</name>
<proteinExistence type="predicted"/>
<dbReference type="EMBL" id="JAVXUO010002983">
    <property type="protein sequence ID" value="KAK2967807.1"/>
    <property type="molecule type" value="Genomic_DNA"/>
</dbReference>